<dbReference type="GO" id="GO:0045046">
    <property type="term" value="P:protein import into peroxisome membrane"/>
    <property type="evidence" value="ECO:0007669"/>
    <property type="project" value="TreeGrafter"/>
</dbReference>
<evidence type="ECO:0000256" key="1">
    <source>
        <dbReference type="SAM" id="MobiDB-lite"/>
    </source>
</evidence>
<dbReference type="GO" id="GO:0005778">
    <property type="term" value="C:peroxisomal membrane"/>
    <property type="evidence" value="ECO:0007669"/>
    <property type="project" value="TreeGrafter"/>
</dbReference>
<evidence type="ECO:0000313" key="2">
    <source>
        <dbReference type="EMBL" id="TPX62570.1"/>
    </source>
</evidence>
<dbReference type="EMBL" id="QEAQ01000002">
    <property type="protein sequence ID" value="TPX62570.1"/>
    <property type="molecule type" value="Genomic_DNA"/>
</dbReference>
<feature type="region of interest" description="Disordered" evidence="1">
    <location>
        <begin position="1"/>
        <end position="44"/>
    </location>
</feature>
<dbReference type="Gene3D" id="1.20.120.900">
    <property type="entry name" value="Pex19, mPTS binding domain"/>
    <property type="match status" value="1"/>
</dbReference>
<dbReference type="InterPro" id="IPR038322">
    <property type="entry name" value="Pex19_C_sf"/>
</dbReference>
<dbReference type="STRING" id="109895.A0A507EHA3"/>
<protein>
    <recommendedName>
        <fullName evidence="4">Pex19 protein</fullName>
    </recommendedName>
</protein>
<keyword evidence="3" id="KW-1185">Reference proteome</keyword>
<evidence type="ECO:0008006" key="4">
    <source>
        <dbReference type="Google" id="ProtNLM"/>
    </source>
</evidence>
<evidence type="ECO:0000313" key="3">
    <source>
        <dbReference type="Proteomes" id="UP000318582"/>
    </source>
</evidence>
<dbReference type="InterPro" id="IPR006708">
    <property type="entry name" value="Pex19"/>
</dbReference>
<dbReference type="Proteomes" id="UP000318582">
    <property type="component" value="Unassembled WGS sequence"/>
</dbReference>
<proteinExistence type="predicted"/>
<feature type="region of interest" description="Disordered" evidence="1">
    <location>
        <begin position="96"/>
        <end position="122"/>
    </location>
</feature>
<feature type="compositionally biased region" description="Acidic residues" evidence="1">
    <location>
        <begin position="9"/>
        <end position="22"/>
    </location>
</feature>
<name>A0A507EHA3_9FUNG</name>
<feature type="compositionally biased region" description="Polar residues" evidence="1">
    <location>
        <begin position="96"/>
        <end position="107"/>
    </location>
</feature>
<dbReference type="PANTHER" id="PTHR12774">
    <property type="entry name" value="PEROXISOMAL BIOGENESIS FACTOR 19"/>
    <property type="match status" value="1"/>
</dbReference>
<reference evidence="2 3" key="1">
    <citation type="journal article" date="2019" name="Sci. Rep.">
        <title>Comparative genomics of chytrid fungi reveal insights into the obligate biotrophic and pathogenic lifestyle of Synchytrium endobioticum.</title>
        <authorList>
            <person name="van de Vossenberg B.T.L.H."/>
            <person name="Warris S."/>
            <person name="Nguyen H.D.T."/>
            <person name="van Gent-Pelzer M.P.E."/>
            <person name="Joly D.L."/>
            <person name="van de Geest H.C."/>
            <person name="Bonants P.J.M."/>
            <person name="Smith D.S."/>
            <person name="Levesque C.A."/>
            <person name="van der Lee T.A.J."/>
        </authorList>
    </citation>
    <scope>NUCLEOTIDE SEQUENCE [LARGE SCALE GENOMIC DNA]</scope>
    <source>
        <strain evidence="2 3">CBS 809.83</strain>
    </source>
</reference>
<dbReference type="AlphaFoldDB" id="A0A507EHA3"/>
<dbReference type="Pfam" id="PF04614">
    <property type="entry name" value="Pex19"/>
    <property type="match status" value="1"/>
</dbReference>
<sequence length="306" mass="33026">MAAPKPADDVDDLDSYLDDVLDDFSAPPPPIPISAAAPATEPSFDDDFARQLAADMEQLFKNGGEDTAGNSEINSAMAQFMESFKELQVSPDSSAVANGVATSSDRATASKAPVEPSIPATPKSFQDTVAQTMKKLRTSSNQVEQQVADDAKMASMTGGMSEEAMEQMMKELEGMLGSGDFENVFGGLMEQLMSRELLYEPMKDLASKYPQWLEANQHKLSKEEIEKYTAQHGYVKEIVRIYDASPTPEASEEDQKIVADLMQKMQECGNPPEEILQELAPGLQIGADGMPNLPGGGPGGQDCNIM</sequence>
<accession>A0A507EHA3</accession>
<dbReference type="GO" id="GO:0033328">
    <property type="term" value="F:peroxisome membrane targeting sequence binding"/>
    <property type="evidence" value="ECO:0007669"/>
    <property type="project" value="TreeGrafter"/>
</dbReference>
<gene>
    <name evidence="2" type="ORF">PhCBS80983_g00353</name>
</gene>
<organism evidence="2 3">
    <name type="scientific">Powellomyces hirtus</name>
    <dbReference type="NCBI Taxonomy" id="109895"/>
    <lineage>
        <taxon>Eukaryota</taxon>
        <taxon>Fungi</taxon>
        <taxon>Fungi incertae sedis</taxon>
        <taxon>Chytridiomycota</taxon>
        <taxon>Chytridiomycota incertae sedis</taxon>
        <taxon>Chytridiomycetes</taxon>
        <taxon>Spizellomycetales</taxon>
        <taxon>Powellomycetaceae</taxon>
        <taxon>Powellomyces</taxon>
    </lineage>
</organism>
<dbReference type="PANTHER" id="PTHR12774:SF2">
    <property type="entry name" value="PEROXISOMAL BIOGENESIS FACTOR 19"/>
    <property type="match status" value="1"/>
</dbReference>
<comment type="caution">
    <text evidence="2">The sequence shown here is derived from an EMBL/GenBank/DDBJ whole genome shotgun (WGS) entry which is preliminary data.</text>
</comment>